<evidence type="ECO:0000313" key="1">
    <source>
        <dbReference type="EMBL" id="QOS69874.1"/>
    </source>
</evidence>
<reference evidence="1 2" key="1">
    <citation type="submission" date="2020-10" db="EMBL/GenBank/DDBJ databases">
        <title>Eggerthella sp. nov., isolated from human feces.</title>
        <authorList>
            <person name="Yajun G."/>
        </authorList>
    </citation>
    <scope>NUCLEOTIDE SEQUENCE [LARGE SCALE GENOMIC DNA]</scope>
    <source>
        <strain evidence="1 2">HF-1101</strain>
    </source>
</reference>
<dbReference type="Proteomes" id="UP000478463">
    <property type="component" value="Chromosome"/>
</dbReference>
<dbReference type="EMBL" id="CP063310">
    <property type="protein sequence ID" value="QOS69874.1"/>
    <property type="molecule type" value="Genomic_DNA"/>
</dbReference>
<protein>
    <submittedName>
        <fullName evidence="1">Lar family restriction alleviation protein</fullName>
    </submittedName>
</protein>
<sequence length="204" mass="22086">MDDAELLPCPFCGNPAFVADMRQLDDGDPSYIVHCRGCHAQISPCVYPTPERSRAEAVHRWNQRVVAVDDGSMLLPCPCCGSDSAIGQVDFSSAQIRKFYGESYDSLTADVTGRYLVVATCKTCGLCSKPFNYADYNRSKSEAVHAWNQRVGDVLSVPTKPDLSPAPKSSSSASPSKLSPVAVFFAVLVITVAVWSIGRSLSVW</sequence>
<dbReference type="NCBIfam" id="TIGR03655">
    <property type="entry name" value="anti_R_Lar"/>
    <property type="match status" value="1"/>
</dbReference>
<dbReference type="AlphaFoldDB" id="A0A6L7IPV6"/>
<dbReference type="Pfam" id="PF14354">
    <property type="entry name" value="Lar_restr_allev"/>
    <property type="match status" value="2"/>
</dbReference>
<dbReference type="RefSeq" id="WP_160941550.1">
    <property type="nucleotide sequence ID" value="NZ_CP063310.1"/>
</dbReference>
<dbReference type="InterPro" id="IPR019908">
    <property type="entry name" value="Toxin_RalR"/>
</dbReference>
<gene>
    <name evidence="1" type="ORF">GS424_008575</name>
</gene>
<dbReference type="KEGG" id="egd:GS424_008575"/>
<organism evidence="1 2">
    <name type="scientific">Eggerthella guodeyinii</name>
    <dbReference type="NCBI Taxonomy" id="2690837"/>
    <lineage>
        <taxon>Bacteria</taxon>
        <taxon>Bacillati</taxon>
        <taxon>Actinomycetota</taxon>
        <taxon>Coriobacteriia</taxon>
        <taxon>Eggerthellales</taxon>
        <taxon>Eggerthellaceae</taxon>
        <taxon>Eggerthella</taxon>
    </lineage>
</organism>
<accession>A0A6L7IPV6</accession>
<name>A0A6L7IPV6_9ACTN</name>
<evidence type="ECO:0000313" key="2">
    <source>
        <dbReference type="Proteomes" id="UP000478463"/>
    </source>
</evidence>
<proteinExistence type="predicted"/>